<feature type="transmembrane region" description="Helical" evidence="6">
    <location>
        <begin position="432"/>
        <end position="455"/>
    </location>
</feature>
<feature type="transmembrane region" description="Helical" evidence="6">
    <location>
        <begin position="50"/>
        <end position="70"/>
    </location>
</feature>
<comment type="caution">
    <text evidence="7">The sequence shown here is derived from an EMBL/GenBank/DDBJ whole genome shotgun (WGS) entry which is preliminary data.</text>
</comment>
<feature type="transmembrane region" description="Helical" evidence="6">
    <location>
        <begin position="467"/>
        <end position="488"/>
    </location>
</feature>
<feature type="transmembrane region" description="Helical" evidence="6">
    <location>
        <begin position="12"/>
        <end position="30"/>
    </location>
</feature>
<dbReference type="AlphaFoldDB" id="A0A2C5XFS4"/>
<feature type="compositionally biased region" description="Low complexity" evidence="5">
    <location>
        <begin position="207"/>
        <end position="238"/>
    </location>
</feature>
<evidence type="ECO:0000256" key="6">
    <source>
        <dbReference type="SAM" id="Phobius"/>
    </source>
</evidence>
<name>A0A2C5XFS4_9PEZI</name>
<keyword evidence="2 6" id="KW-0812">Transmembrane</keyword>
<feature type="transmembrane region" description="Helical" evidence="6">
    <location>
        <begin position="103"/>
        <end position="126"/>
    </location>
</feature>
<evidence type="ECO:0000256" key="2">
    <source>
        <dbReference type="ARBA" id="ARBA00022692"/>
    </source>
</evidence>
<keyword evidence="4 6" id="KW-0472">Membrane</keyword>
<dbReference type="Gene3D" id="1.20.1250.20">
    <property type="entry name" value="MFS general substrate transporter like domains"/>
    <property type="match status" value="2"/>
</dbReference>
<feature type="transmembrane region" description="Helical" evidence="6">
    <location>
        <begin position="407"/>
        <end position="426"/>
    </location>
</feature>
<dbReference type="OrthoDB" id="410267at2759"/>
<organism evidence="7 8">
    <name type="scientific">Ceratocystis fimbriata CBS 114723</name>
    <dbReference type="NCBI Taxonomy" id="1035309"/>
    <lineage>
        <taxon>Eukaryota</taxon>
        <taxon>Fungi</taxon>
        <taxon>Dikarya</taxon>
        <taxon>Ascomycota</taxon>
        <taxon>Pezizomycotina</taxon>
        <taxon>Sordariomycetes</taxon>
        <taxon>Hypocreomycetidae</taxon>
        <taxon>Microascales</taxon>
        <taxon>Ceratocystidaceae</taxon>
        <taxon>Ceratocystis</taxon>
    </lineage>
</organism>
<feature type="region of interest" description="Disordered" evidence="5">
    <location>
        <begin position="200"/>
        <end position="289"/>
    </location>
</feature>
<evidence type="ECO:0000256" key="1">
    <source>
        <dbReference type="ARBA" id="ARBA00004141"/>
    </source>
</evidence>
<dbReference type="InterPro" id="IPR036259">
    <property type="entry name" value="MFS_trans_sf"/>
</dbReference>
<dbReference type="SUPFAM" id="SSF103473">
    <property type="entry name" value="MFS general substrate transporter"/>
    <property type="match status" value="1"/>
</dbReference>
<reference evidence="7 8" key="1">
    <citation type="journal article" date="2013" name="Fungal Biol.">
        <title>Analysis of microsatellite markers in the genome of the plant pathogen Ceratocystis fimbriata.</title>
        <authorList>
            <person name="Simpson M.C."/>
            <person name="Wilken P.M."/>
            <person name="Coetzee M.P."/>
            <person name="Wingfield M.J."/>
            <person name="Wingfield B.D."/>
        </authorList>
    </citation>
    <scope>NUCLEOTIDE SEQUENCE [LARGE SCALE GENOMIC DNA]</scope>
    <source>
        <strain evidence="7 8">CBS 114723</strain>
    </source>
</reference>
<dbReference type="PANTHER" id="PTHR21576:SF158">
    <property type="entry name" value="RIBOSOMAL RNA-PROCESSING PROTEIN 12-LIKE CONSERVED DOMAIN-CONTAINING PROTEIN"/>
    <property type="match status" value="1"/>
</dbReference>
<evidence type="ECO:0000313" key="7">
    <source>
        <dbReference type="EMBL" id="PHH55273.1"/>
    </source>
</evidence>
<feature type="transmembrane region" description="Helical" evidence="6">
    <location>
        <begin position="327"/>
        <end position="345"/>
    </location>
</feature>
<feature type="transmembrane region" description="Helical" evidence="6">
    <location>
        <begin position="513"/>
        <end position="532"/>
    </location>
</feature>
<evidence type="ECO:0000256" key="3">
    <source>
        <dbReference type="ARBA" id="ARBA00022989"/>
    </source>
</evidence>
<evidence type="ECO:0000256" key="4">
    <source>
        <dbReference type="ARBA" id="ARBA00023136"/>
    </source>
</evidence>
<dbReference type="Pfam" id="PF07690">
    <property type="entry name" value="MFS_1"/>
    <property type="match status" value="1"/>
</dbReference>
<dbReference type="Proteomes" id="UP000222788">
    <property type="component" value="Unassembled WGS sequence"/>
</dbReference>
<feature type="compositionally biased region" description="Acidic residues" evidence="5">
    <location>
        <begin position="255"/>
        <end position="267"/>
    </location>
</feature>
<comment type="subcellular location">
    <subcellularLocation>
        <location evidence="1">Membrane</location>
        <topology evidence="1">Multi-pass membrane protein</topology>
    </subcellularLocation>
</comment>
<dbReference type="PANTHER" id="PTHR21576">
    <property type="entry name" value="UNCHARACTERIZED NODULIN-LIKE PROTEIN"/>
    <property type="match status" value="1"/>
</dbReference>
<feature type="transmembrane region" description="Helical" evidence="6">
    <location>
        <begin position="138"/>
        <end position="158"/>
    </location>
</feature>
<dbReference type="GO" id="GO:0000329">
    <property type="term" value="C:fungal-type vacuole membrane"/>
    <property type="evidence" value="ECO:0007669"/>
    <property type="project" value="TreeGrafter"/>
</dbReference>
<dbReference type="PROSITE" id="PS51257">
    <property type="entry name" value="PROKAR_LIPOPROTEIN"/>
    <property type="match status" value="1"/>
</dbReference>
<evidence type="ECO:0000256" key="5">
    <source>
        <dbReference type="SAM" id="MobiDB-lite"/>
    </source>
</evidence>
<feature type="transmembrane region" description="Helical" evidence="6">
    <location>
        <begin position="170"/>
        <end position="189"/>
    </location>
</feature>
<feature type="transmembrane region" description="Helical" evidence="6">
    <location>
        <begin position="374"/>
        <end position="398"/>
    </location>
</feature>
<dbReference type="STRING" id="1035309.A0A2C5XFS4"/>
<gene>
    <name evidence="7" type="primary">YMR155W</name>
    <name evidence="7" type="ORF">CFIMG_004173RA</name>
</gene>
<evidence type="ECO:0000313" key="8">
    <source>
        <dbReference type="Proteomes" id="UP000222788"/>
    </source>
</evidence>
<dbReference type="GO" id="GO:0022857">
    <property type="term" value="F:transmembrane transporter activity"/>
    <property type="evidence" value="ECO:0007669"/>
    <property type="project" value="InterPro"/>
</dbReference>
<keyword evidence="3 6" id="KW-1133">Transmembrane helix</keyword>
<accession>A0A2C5XFS4</accession>
<proteinExistence type="predicted"/>
<dbReference type="EMBL" id="APWK03000013">
    <property type="protein sequence ID" value="PHH55273.1"/>
    <property type="molecule type" value="Genomic_DNA"/>
</dbReference>
<sequence length="549" mass="58334">MRDPAVHRARLVASAAATMISLACGTNYVYSGWAPQFADRLKLSVTQINLIGTCGNLGMYAVGIPIGIFIDSRGPRPAVLLGAACLLAGYYPLHNAYDSGSGSLWALCLYSFLTGVGGCMAFAAAVKTSAINWPHHRGTATAFPLAAFGLSAFFFSLLSAVVAPGDPSGFLYRLAVGTFGMTTVGFFFLQSHGARHRYDDTALPGMSTSSPDASPTTSISGGVTPLLSRSDLDISLDSTPSSNNDGAAHSASCSEGDDDDNDDDDDNGGSNTSGENHHRNSETASLISQSSEVSSFPGEILVQNNVDMGRSHRVDIRGLQLLYQPEFWQLFVILGLLAGIGLMTINNIGHDVISLWRAYDDSVDHSFLVTRQQLHVSILSICSFTGRLLSGVGSDFLVKVLNASRNWCLVVASVVFSLAQLSALYISNPHLLGLVSGLSGLGYGFLFGVYPSIVAESFGIHGLSQNWGVMTLAPVASGNVFNMFYGMVYDAHSAREDDGLNVCAEGLSCYRDAYKLTLVACVIGLVLTTLVIRQEHRMGGKESKGRTVE</sequence>
<keyword evidence="8" id="KW-1185">Reference proteome</keyword>
<reference evidence="7 8" key="2">
    <citation type="journal article" date="2013" name="IMA Fungus">
        <title>IMA Genome-F 1: Ceratocystis fimbriata: Draft nuclear genome sequence for the plant pathogen, Ceratocystis fimbriata.</title>
        <authorList>
            <person name="Wilken P.M."/>
            <person name="Steenkamp E.T."/>
            <person name="Wingfield M.J."/>
            <person name="de Beer Z.W."/>
            <person name="Wingfield B.D."/>
        </authorList>
    </citation>
    <scope>NUCLEOTIDE SEQUENCE [LARGE SCALE GENOMIC DNA]</scope>
    <source>
        <strain evidence="7 8">CBS 114723</strain>
    </source>
</reference>
<feature type="transmembrane region" description="Helical" evidence="6">
    <location>
        <begin position="77"/>
        <end position="97"/>
    </location>
</feature>
<protein>
    <submittedName>
        <fullName evidence="7">Putative membrane protein YMR155W</fullName>
    </submittedName>
</protein>
<dbReference type="InterPro" id="IPR011701">
    <property type="entry name" value="MFS"/>
</dbReference>